<feature type="region of interest" description="Disordered" evidence="1">
    <location>
        <begin position="1"/>
        <end position="42"/>
    </location>
</feature>
<evidence type="ECO:0000313" key="2">
    <source>
        <dbReference type="EMBL" id="MCC2125717.1"/>
    </source>
</evidence>
<dbReference type="EMBL" id="JAJEPS010000004">
    <property type="protein sequence ID" value="MCC2125717.1"/>
    <property type="molecule type" value="Genomic_DNA"/>
</dbReference>
<gene>
    <name evidence="2" type="ORF">LKD36_05925</name>
</gene>
<reference evidence="2 3" key="1">
    <citation type="submission" date="2021-10" db="EMBL/GenBank/DDBJ databases">
        <title>Anaerobic single-cell dispensing facilitates the cultivation of human gut bacteria.</title>
        <authorList>
            <person name="Afrizal A."/>
        </authorList>
    </citation>
    <scope>NUCLEOTIDE SEQUENCE [LARGE SCALE GENOMIC DNA]</scope>
    <source>
        <strain evidence="2 3">CLA-AA-H276</strain>
    </source>
</reference>
<accession>A0AAE3A450</accession>
<comment type="caution">
    <text evidence="2">The sequence shown here is derived from an EMBL/GenBank/DDBJ whole genome shotgun (WGS) entry which is preliminary data.</text>
</comment>
<feature type="compositionally biased region" description="Basic and acidic residues" evidence="1">
    <location>
        <begin position="30"/>
        <end position="42"/>
    </location>
</feature>
<sequence>MPGLLRKLFGKPSKKTAAPVKQEYRPPVPRTDKERSADQNYRKRIMDQVTQLTRNAESAGGALDREKLDDARGQFENMQRMARGMNLQGDAEYQALEQEFLSKADGAQDAIDHKARKDAKVREQKENILKQKGTPLETLIKKVKTLNGGANADADYLTGHADPATSTESTDYEADKKDRLSIAKEKLGKAFSLTAFKEFLKERLKDWHGTISAIAETAATSSGIAGDKKDYGEAAETAEKFIKRGNNKTRLNKEDSVDANGIVGNILSLISGVLHVISLVKAGANWIKAANATEGSQLDAQQRWKNIKGIFHKLVDVFGDINGTLSVFTALVPLLGSCLSLTQGGLAIILNLTDMVDSSVHIEMMRRDRNQIFDRIQKKKAKYENAATKDETAAEAYTLQEERYRSRSGDVNEKRKALLQKVALGNQNGASQIHIVKSDEMRSRNDSRYREAQYGIGERMAVLRNEIAEDRAKEERGERVQPNKMKENKSKLRQMEALELMEEYRELDKSHKKMRKALYHQLEEIGKGTVGLISSGTKLTGEIACMTGAGAVAGAALLGTASTVGIVNGGYSLARGGAAQVYGIARKLTGTADNKETTRNDMAIMMIDRMSEVGNSDIWTQTRGFKNEPELDTVNPKTIVRQGRNVSQLHNVLRRGLDADMPELINAPSKAELRKKIAASFGQE</sequence>
<dbReference type="Proteomes" id="UP001198220">
    <property type="component" value="Unassembled WGS sequence"/>
</dbReference>
<name>A0AAE3A450_9FIRM</name>
<dbReference type="RefSeq" id="WP_308459063.1">
    <property type="nucleotide sequence ID" value="NZ_JAJEPS010000004.1"/>
</dbReference>
<organism evidence="2 3">
    <name type="scientific">Hominiventricola filiformis</name>
    <dbReference type="NCBI Taxonomy" id="2885352"/>
    <lineage>
        <taxon>Bacteria</taxon>
        <taxon>Bacillati</taxon>
        <taxon>Bacillota</taxon>
        <taxon>Clostridia</taxon>
        <taxon>Lachnospirales</taxon>
        <taxon>Lachnospiraceae</taxon>
        <taxon>Hominiventricola</taxon>
    </lineage>
</organism>
<proteinExistence type="predicted"/>
<evidence type="ECO:0000313" key="3">
    <source>
        <dbReference type="Proteomes" id="UP001198220"/>
    </source>
</evidence>
<keyword evidence="3" id="KW-1185">Reference proteome</keyword>
<evidence type="ECO:0000256" key="1">
    <source>
        <dbReference type="SAM" id="MobiDB-lite"/>
    </source>
</evidence>
<protein>
    <submittedName>
        <fullName evidence="2">Uncharacterized protein</fullName>
    </submittedName>
</protein>
<feature type="region of interest" description="Disordered" evidence="1">
    <location>
        <begin position="154"/>
        <end position="175"/>
    </location>
</feature>
<dbReference type="AlphaFoldDB" id="A0AAE3A450"/>